<name>X1I419_9ZZZZ</name>
<dbReference type="GO" id="GO:0008422">
    <property type="term" value="F:beta-glucosidase activity"/>
    <property type="evidence" value="ECO:0007669"/>
    <property type="project" value="TreeGrafter"/>
</dbReference>
<organism evidence="2">
    <name type="scientific">marine sediment metagenome</name>
    <dbReference type="NCBI Taxonomy" id="412755"/>
    <lineage>
        <taxon>unclassified sequences</taxon>
        <taxon>metagenomes</taxon>
        <taxon>ecological metagenomes</taxon>
    </lineage>
</organism>
<protein>
    <recommendedName>
        <fullName evidence="1">Glycosyl-hydrolase family 116 catalytic region domain-containing protein</fullName>
    </recommendedName>
</protein>
<gene>
    <name evidence="2" type="ORF">S03H2_65925</name>
</gene>
<dbReference type="Pfam" id="PF04685">
    <property type="entry name" value="DUF608"/>
    <property type="match status" value="1"/>
</dbReference>
<feature type="domain" description="Glycosyl-hydrolase family 116 catalytic region" evidence="1">
    <location>
        <begin position="2"/>
        <end position="198"/>
    </location>
</feature>
<comment type="caution">
    <text evidence="2">The sequence shown here is derived from an EMBL/GenBank/DDBJ whole genome shotgun (WGS) entry which is preliminary data.</text>
</comment>
<proteinExistence type="predicted"/>
<dbReference type="SUPFAM" id="SSF48208">
    <property type="entry name" value="Six-hairpin glycosidases"/>
    <property type="match status" value="1"/>
</dbReference>
<feature type="non-terminal residue" evidence="2">
    <location>
        <position position="198"/>
    </location>
</feature>
<reference evidence="2" key="1">
    <citation type="journal article" date="2014" name="Front. Microbiol.">
        <title>High frequency of phylogenetically diverse reductive dehalogenase-homologous genes in deep subseafloor sedimentary metagenomes.</title>
        <authorList>
            <person name="Kawai M."/>
            <person name="Futagami T."/>
            <person name="Toyoda A."/>
            <person name="Takaki Y."/>
            <person name="Nishi S."/>
            <person name="Hori S."/>
            <person name="Arai W."/>
            <person name="Tsubouchi T."/>
            <person name="Morono Y."/>
            <person name="Uchiyama I."/>
            <person name="Ito T."/>
            <person name="Fujiyama A."/>
            <person name="Inagaki F."/>
            <person name="Takami H."/>
        </authorList>
    </citation>
    <scope>NUCLEOTIDE SEQUENCE</scope>
    <source>
        <strain evidence="2">Expedition CK06-06</strain>
    </source>
</reference>
<dbReference type="InterPro" id="IPR052566">
    <property type="entry name" value="Non-lysos_glucosylceramidase"/>
</dbReference>
<dbReference type="PANTHER" id="PTHR12654">
    <property type="entry name" value="BILE ACID BETA-GLUCOSIDASE-RELATED"/>
    <property type="match status" value="1"/>
</dbReference>
<sequence>AEDVLNEDESPLYIRWQKRIAKKAKSRGAVAHDLGHKYDDPWNLTQSYGWQEANTWKDLNSQFVLLVYRDYLLAGEKDKKFLLDCWPAVKEAMEYIARFDTDGDGLIENDGTPDQTFDEVEMKGVSSYCGGLWLASLKAAAAIAEIIGHLESKKRYDELYLKGQPKFEELLWTGEYFKVDTSGPYSDHIFIGQLIGPW</sequence>
<dbReference type="PANTHER" id="PTHR12654:SF0">
    <property type="entry name" value="NON-LYSOSOMAL GLUCOSYLCERAMIDASE"/>
    <property type="match status" value="1"/>
</dbReference>
<dbReference type="InterPro" id="IPR006775">
    <property type="entry name" value="GH116_catalytic"/>
</dbReference>
<dbReference type="Gene3D" id="1.50.10.10">
    <property type="match status" value="1"/>
</dbReference>
<dbReference type="InterPro" id="IPR008928">
    <property type="entry name" value="6-hairpin_glycosidase_sf"/>
</dbReference>
<evidence type="ECO:0000313" key="2">
    <source>
        <dbReference type="EMBL" id="GAH77146.1"/>
    </source>
</evidence>
<evidence type="ECO:0000259" key="1">
    <source>
        <dbReference type="Pfam" id="PF04685"/>
    </source>
</evidence>
<dbReference type="EMBL" id="BARU01042985">
    <property type="protein sequence ID" value="GAH77146.1"/>
    <property type="molecule type" value="Genomic_DNA"/>
</dbReference>
<dbReference type="InterPro" id="IPR012341">
    <property type="entry name" value="6hp_glycosidase-like_sf"/>
</dbReference>
<feature type="non-terminal residue" evidence="2">
    <location>
        <position position="1"/>
    </location>
</feature>
<dbReference type="GO" id="GO:0005975">
    <property type="term" value="P:carbohydrate metabolic process"/>
    <property type="evidence" value="ECO:0007669"/>
    <property type="project" value="InterPro"/>
</dbReference>
<dbReference type="AlphaFoldDB" id="X1I419"/>
<accession>X1I419</accession>